<dbReference type="EMBL" id="CAAALY010004512">
    <property type="protein sequence ID" value="VEL08690.1"/>
    <property type="molecule type" value="Genomic_DNA"/>
</dbReference>
<feature type="non-terminal residue" evidence="2">
    <location>
        <position position="1"/>
    </location>
</feature>
<feature type="region of interest" description="Disordered" evidence="1">
    <location>
        <begin position="36"/>
        <end position="228"/>
    </location>
</feature>
<dbReference type="AlphaFoldDB" id="A0A448WCW9"/>
<accession>A0A448WCW9</accession>
<proteinExistence type="predicted"/>
<evidence type="ECO:0000313" key="3">
    <source>
        <dbReference type="Proteomes" id="UP000784294"/>
    </source>
</evidence>
<sequence length="304" mass="31796">APIPISQGSGQIKSSQAKSTGHHAFFKTRSILASKFSGSGNGTANAGGGSSSSAQSGVSSAGSSTSSGFFSLRRAVTGTHLARTNKKADSSTNSVPPSQEFEQLGGSLGRHSGMLVRATDHPGWSRSGSGHDEDEDDDDEEFTDLSPELFAVPNPPVRAHPRPLVHFPNLGGRRLAGVSSRHGVGELGEAEEAAGLTDQETDEFNEADTVSRSTVATGTTAASDDSGSLRERIAVSSCDLLPVRRHVVWASSEMAHTPGKRAKGRIEQPTAKKSQPRLLKQLSKVMLVNRNKHSAPPPADSSPS</sequence>
<feature type="region of interest" description="Disordered" evidence="1">
    <location>
        <begin position="1"/>
        <end position="21"/>
    </location>
</feature>
<feature type="compositionally biased region" description="Gly residues" evidence="1">
    <location>
        <begin position="39"/>
        <end position="50"/>
    </location>
</feature>
<gene>
    <name evidence="2" type="ORF">PXEA_LOCUS2130</name>
</gene>
<protein>
    <submittedName>
        <fullName evidence="2">Uncharacterized protein</fullName>
    </submittedName>
</protein>
<name>A0A448WCW9_9PLAT</name>
<keyword evidence="3" id="KW-1185">Reference proteome</keyword>
<comment type="caution">
    <text evidence="2">The sequence shown here is derived from an EMBL/GenBank/DDBJ whole genome shotgun (WGS) entry which is preliminary data.</text>
</comment>
<feature type="compositionally biased region" description="Low complexity" evidence="1">
    <location>
        <begin position="1"/>
        <end position="19"/>
    </location>
</feature>
<feature type="compositionally biased region" description="Polar residues" evidence="1">
    <location>
        <begin position="208"/>
        <end position="226"/>
    </location>
</feature>
<dbReference type="Proteomes" id="UP000784294">
    <property type="component" value="Unassembled WGS sequence"/>
</dbReference>
<feature type="compositionally biased region" description="Polar residues" evidence="1">
    <location>
        <begin position="90"/>
        <end position="101"/>
    </location>
</feature>
<feature type="region of interest" description="Disordered" evidence="1">
    <location>
        <begin position="252"/>
        <end position="276"/>
    </location>
</feature>
<evidence type="ECO:0000313" key="2">
    <source>
        <dbReference type="EMBL" id="VEL08690.1"/>
    </source>
</evidence>
<organism evidence="2 3">
    <name type="scientific">Protopolystoma xenopodis</name>
    <dbReference type="NCBI Taxonomy" id="117903"/>
    <lineage>
        <taxon>Eukaryota</taxon>
        <taxon>Metazoa</taxon>
        <taxon>Spiralia</taxon>
        <taxon>Lophotrochozoa</taxon>
        <taxon>Platyhelminthes</taxon>
        <taxon>Monogenea</taxon>
        <taxon>Polyopisthocotylea</taxon>
        <taxon>Polystomatidea</taxon>
        <taxon>Polystomatidae</taxon>
        <taxon>Protopolystoma</taxon>
    </lineage>
</organism>
<evidence type="ECO:0000256" key="1">
    <source>
        <dbReference type="SAM" id="MobiDB-lite"/>
    </source>
</evidence>
<feature type="compositionally biased region" description="Low complexity" evidence="1">
    <location>
        <begin position="51"/>
        <end position="71"/>
    </location>
</feature>
<feature type="compositionally biased region" description="Acidic residues" evidence="1">
    <location>
        <begin position="132"/>
        <end position="143"/>
    </location>
</feature>
<reference evidence="2" key="1">
    <citation type="submission" date="2018-11" db="EMBL/GenBank/DDBJ databases">
        <authorList>
            <consortium name="Pathogen Informatics"/>
        </authorList>
    </citation>
    <scope>NUCLEOTIDE SEQUENCE</scope>
</reference>